<gene>
    <name evidence="2" type="ORF">BDV98DRAFT_592735</name>
</gene>
<proteinExistence type="predicted"/>
<evidence type="ECO:0000313" key="3">
    <source>
        <dbReference type="Proteomes" id="UP000305067"/>
    </source>
</evidence>
<feature type="region of interest" description="Disordered" evidence="1">
    <location>
        <begin position="107"/>
        <end position="131"/>
    </location>
</feature>
<protein>
    <submittedName>
        <fullName evidence="2">Uncharacterized protein</fullName>
    </submittedName>
</protein>
<keyword evidence="3" id="KW-1185">Reference proteome</keyword>
<feature type="compositionally biased region" description="Basic and acidic residues" evidence="1">
    <location>
        <begin position="117"/>
        <end position="127"/>
    </location>
</feature>
<accession>A0A5C3QLR5</accession>
<dbReference type="AlphaFoldDB" id="A0A5C3QLR5"/>
<name>A0A5C3QLR5_9AGAR</name>
<sequence>MAFKIILKYASNVDSLAIEDALAHIPPSLPSKIATTDAATTTALSILRLFTTTYTHGYHPLSTPTSYLSLINTILSHPPLSLRVHTIRSFSSNPYNKDPIRRITRSTTTASQRANRHAYDEDSERRPLHGGPGVAVRDELCRMVHLLCPNLKHILGGPNEEDAEEKNPDDSCLPCVAFEAICDTSAWGLETFARAQVSASLHTGKEDLVDVARMFGTFKVLYTMRWNAHAVRFCKGLNGTGEGGMGLGGILGTLVDFEYFTRYHAPSDKGLPSLRTFTLHGHESEPFLATFLQTHRPKLKTLRLILCAVTAKMGMLGWCPALEELVFHDNLPPEPQFFDCSAPPKREGSGAPDDPLEIDSDSDTNADAWWCILILSLMVGDAHRGAGVGIGCLY</sequence>
<feature type="region of interest" description="Disordered" evidence="1">
    <location>
        <begin position="338"/>
        <end position="358"/>
    </location>
</feature>
<reference evidence="2 3" key="1">
    <citation type="journal article" date="2019" name="Nat. Ecol. Evol.">
        <title>Megaphylogeny resolves global patterns of mushroom evolution.</title>
        <authorList>
            <person name="Varga T."/>
            <person name="Krizsan K."/>
            <person name="Foldi C."/>
            <person name="Dima B."/>
            <person name="Sanchez-Garcia M."/>
            <person name="Sanchez-Ramirez S."/>
            <person name="Szollosi G.J."/>
            <person name="Szarkandi J.G."/>
            <person name="Papp V."/>
            <person name="Albert L."/>
            <person name="Andreopoulos W."/>
            <person name="Angelini C."/>
            <person name="Antonin V."/>
            <person name="Barry K.W."/>
            <person name="Bougher N.L."/>
            <person name="Buchanan P."/>
            <person name="Buyck B."/>
            <person name="Bense V."/>
            <person name="Catcheside P."/>
            <person name="Chovatia M."/>
            <person name="Cooper J."/>
            <person name="Damon W."/>
            <person name="Desjardin D."/>
            <person name="Finy P."/>
            <person name="Geml J."/>
            <person name="Haridas S."/>
            <person name="Hughes K."/>
            <person name="Justo A."/>
            <person name="Karasinski D."/>
            <person name="Kautmanova I."/>
            <person name="Kiss B."/>
            <person name="Kocsube S."/>
            <person name="Kotiranta H."/>
            <person name="LaButti K.M."/>
            <person name="Lechner B.E."/>
            <person name="Liimatainen K."/>
            <person name="Lipzen A."/>
            <person name="Lukacs Z."/>
            <person name="Mihaltcheva S."/>
            <person name="Morgado L.N."/>
            <person name="Niskanen T."/>
            <person name="Noordeloos M.E."/>
            <person name="Ohm R.A."/>
            <person name="Ortiz-Santana B."/>
            <person name="Ovrebo C."/>
            <person name="Racz N."/>
            <person name="Riley R."/>
            <person name="Savchenko A."/>
            <person name="Shiryaev A."/>
            <person name="Soop K."/>
            <person name="Spirin V."/>
            <person name="Szebenyi C."/>
            <person name="Tomsovsky M."/>
            <person name="Tulloss R.E."/>
            <person name="Uehling J."/>
            <person name="Grigoriev I.V."/>
            <person name="Vagvolgyi C."/>
            <person name="Papp T."/>
            <person name="Martin F.M."/>
            <person name="Miettinen O."/>
            <person name="Hibbett D.S."/>
            <person name="Nagy L.G."/>
        </authorList>
    </citation>
    <scope>NUCLEOTIDE SEQUENCE [LARGE SCALE GENOMIC DNA]</scope>
    <source>
        <strain evidence="2 3">CBS 309.79</strain>
    </source>
</reference>
<evidence type="ECO:0000313" key="2">
    <source>
        <dbReference type="EMBL" id="TFL02278.1"/>
    </source>
</evidence>
<organism evidence="2 3">
    <name type="scientific">Pterulicium gracile</name>
    <dbReference type="NCBI Taxonomy" id="1884261"/>
    <lineage>
        <taxon>Eukaryota</taxon>
        <taxon>Fungi</taxon>
        <taxon>Dikarya</taxon>
        <taxon>Basidiomycota</taxon>
        <taxon>Agaricomycotina</taxon>
        <taxon>Agaricomycetes</taxon>
        <taxon>Agaricomycetidae</taxon>
        <taxon>Agaricales</taxon>
        <taxon>Pleurotineae</taxon>
        <taxon>Pterulaceae</taxon>
        <taxon>Pterulicium</taxon>
    </lineage>
</organism>
<dbReference type="EMBL" id="ML178823">
    <property type="protein sequence ID" value="TFL02278.1"/>
    <property type="molecule type" value="Genomic_DNA"/>
</dbReference>
<evidence type="ECO:0000256" key="1">
    <source>
        <dbReference type="SAM" id="MobiDB-lite"/>
    </source>
</evidence>
<dbReference type="Proteomes" id="UP000305067">
    <property type="component" value="Unassembled WGS sequence"/>
</dbReference>